<dbReference type="GO" id="GO:0015074">
    <property type="term" value="P:DNA integration"/>
    <property type="evidence" value="ECO:0007669"/>
    <property type="project" value="TreeGrafter"/>
</dbReference>
<dbReference type="GO" id="GO:0046975">
    <property type="term" value="F:histone H3K36 methyltransferase activity"/>
    <property type="evidence" value="ECO:0007669"/>
    <property type="project" value="TreeGrafter"/>
</dbReference>
<dbReference type="SMART" id="SM00530">
    <property type="entry name" value="HTH_XRE"/>
    <property type="match status" value="4"/>
</dbReference>
<dbReference type="InterPro" id="IPR001387">
    <property type="entry name" value="Cro/C1-type_HTH"/>
</dbReference>
<comment type="caution">
    <text evidence="3">The sequence shown here is derived from an EMBL/GenBank/DDBJ whole genome shotgun (WGS) entry which is preliminary data.</text>
</comment>
<feature type="domain" description="HTH cro/C1-type" evidence="2">
    <location>
        <begin position="406"/>
        <end position="441"/>
    </location>
</feature>
<evidence type="ECO:0000313" key="4">
    <source>
        <dbReference type="Proteomes" id="UP000279307"/>
    </source>
</evidence>
<dbReference type="GO" id="GO:0000729">
    <property type="term" value="P:DNA double-strand break processing"/>
    <property type="evidence" value="ECO:0007669"/>
    <property type="project" value="TreeGrafter"/>
</dbReference>
<evidence type="ECO:0000313" key="3">
    <source>
        <dbReference type="EMBL" id="RLU17661.1"/>
    </source>
</evidence>
<dbReference type="OrthoDB" id="616263at2759"/>
<feature type="domain" description="HTH cro/C1-type" evidence="2">
    <location>
        <begin position="70"/>
        <end position="96"/>
    </location>
</feature>
<proteinExistence type="predicted"/>
<dbReference type="GO" id="GO:0005634">
    <property type="term" value="C:nucleus"/>
    <property type="evidence" value="ECO:0007669"/>
    <property type="project" value="TreeGrafter"/>
</dbReference>
<dbReference type="PANTHER" id="PTHR46060:SF2">
    <property type="entry name" value="HISTONE-LYSINE N-METHYLTRANSFERASE SETMAR"/>
    <property type="match status" value="1"/>
</dbReference>
<organism evidence="3 4">
    <name type="scientific">Ooceraea biroi</name>
    <name type="common">Clonal raider ant</name>
    <name type="synonym">Cerapachys biroi</name>
    <dbReference type="NCBI Taxonomy" id="2015173"/>
    <lineage>
        <taxon>Eukaryota</taxon>
        <taxon>Metazoa</taxon>
        <taxon>Ecdysozoa</taxon>
        <taxon>Arthropoda</taxon>
        <taxon>Hexapoda</taxon>
        <taxon>Insecta</taxon>
        <taxon>Pterygota</taxon>
        <taxon>Neoptera</taxon>
        <taxon>Endopterygota</taxon>
        <taxon>Hymenoptera</taxon>
        <taxon>Apocrita</taxon>
        <taxon>Aculeata</taxon>
        <taxon>Formicoidea</taxon>
        <taxon>Formicidae</taxon>
        <taxon>Dorylinae</taxon>
        <taxon>Ooceraea</taxon>
    </lineage>
</organism>
<dbReference type="GO" id="GO:0003690">
    <property type="term" value="F:double-stranded DNA binding"/>
    <property type="evidence" value="ECO:0007669"/>
    <property type="project" value="TreeGrafter"/>
</dbReference>
<dbReference type="AlphaFoldDB" id="A0A3L8DBF9"/>
<feature type="domain" description="HTH cro/C1-type" evidence="2">
    <location>
        <begin position="181"/>
        <end position="207"/>
    </location>
</feature>
<dbReference type="Pfam" id="PF17906">
    <property type="entry name" value="HTH_48"/>
    <property type="match status" value="4"/>
</dbReference>
<accession>A0A3L8DBF9</accession>
<dbReference type="GO" id="GO:0044547">
    <property type="term" value="F:DNA topoisomerase binding"/>
    <property type="evidence" value="ECO:0007669"/>
    <property type="project" value="TreeGrafter"/>
</dbReference>
<keyword evidence="1" id="KW-0175">Coiled coil</keyword>
<reference evidence="3 4" key="1">
    <citation type="journal article" date="2018" name="Genome Res.">
        <title>The genomic architecture and molecular evolution of ant odorant receptors.</title>
        <authorList>
            <person name="McKenzie S.K."/>
            <person name="Kronauer D.J.C."/>
        </authorList>
    </citation>
    <scope>NUCLEOTIDE SEQUENCE [LARGE SCALE GENOMIC DNA]</scope>
    <source>
        <strain evidence="3">Clonal line C1</strain>
    </source>
</reference>
<evidence type="ECO:0000256" key="1">
    <source>
        <dbReference type="SAM" id="Coils"/>
    </source>
</evidence>
<dbReference type="PROSITE" id="PS50943">
    <property type="entry name" value="HTH_CROC1"/>
    <property type="match status" value="4"/>
</dbReference>
<protein>
    <recommendedName>
        <fullName evidence="2">HTH cro/C1-type domain-containing protein</fullName>
    </recommendedName>
</protein>
<evidence type="ECO:0000259" key="2">
    <source>
        <dbReference type="PROSITE" id="PS50943"/>
    </source>
</evidence>
<sequence length="444" mass="52547">MDVSKSSKLYLRQFMLDYFHVHKSAAEAHKLICDGFGENIVSLSDCETWFNRFDSSDKDISQRRVKIDELKAICKENPHLTQEELAKRLGTSKSTIERYLKKINEVEEKEKQVDKQVDRVFLVQLMLDYFHNHKSAAEAQRLICEEYGENIVSLSNCERWFNRFDSGDENISKRRVKIEELKEIRQRNLKLTQEELAKRLGTSKSTIERYLKKINEVEEKEKQVDKQVDRVFLVQLMLDYFHNDKNAAEAQRLICEEYGENIVSLSNCERWFNRFDSGDENISKRRVKIDELKAICKENPHLTQVELAERLGTSRSTIKRYLRNIKEEEKEKQVDKQVDRGFLDHELMLDYFHKDGSAKDAQRLICEEYGETIVSLSDCERWFNSFCSDDLDILHVSLRRMEIEELKAMRKANPHLTQVELAERLGISQSSIRDYLKEMREMEE</sequence>
<dbReference type="GO" id="GO:0000014">
    <property type="term" value="F:single-stranded DNA endodeoxyribonuclease activity"/>
    <property type="evidence" value="ECO:0007669"/>
    <property type="project" value="TreeGrafter"/>
</dbReference>
<dbReference type="Gene3D" id="1.10.10.1450">
    <property type="match status" value="4"/>
</dbReference>
<dbReference type="Proteomes" id="UP000279307">
    <property type="component" value="Chromosome 10"/>
</dbReference>
<feature type="coiled-coil region" evidence="1">
    <location>
        <begin position="174"/>
        <end position="227"/>
    </location>
</feature>
<dbReference type="CDD" id="cd00093">
    <property type="entry name" value="HTH_XRE"/>
    <property type="match status" value="3"/>
</dbReference>
<name>A0A3L8DBF9_OOCBI</name>
<dbReference type="GO" id="GO:0006357">
    <property type="term" value="P:regulation of transcription by RNA polymerase II"/>
    <property type="evidence" value="ECO:0007669"/>
    <property type="project" value="UniProtKB-ARBA"/>
</dbReference>
<dbReference type="GO" id="GO:0000793">
    <property type="term" value="C:condensed chromosome"/>
    <property type="evidence" value="ECO:0007669"/>
    <property type="project" value="TreeGrafter"/>
</dbReference>
<dbReference type="Pfam" id="PF01381">
    <property type="entry name" value="HTH_3"/>
    <property type="match status" value="1"/>
</dbReference>
<dbReference type="Pfam" id="PF13412">
    <property type="entry name" value="HTH_24"/>
    <property type="match status" value="3"/>
</dbReference>
<dbReference type="InterPro" id="IPR052709">
    <property type="entry name" value="Transposase-MT_Hybrid"/>
</dbReference>
<dbReference type="Gene3D" id="1.10.10.10">
    <property type="entry name" value="Winged helix-like DNA-binding domain superfamily/Winged helix DNA-binding domain"/>
    <property type="match status" value="4"/>
</dbReference>
<dbReference type="GO" id="GO:0006303">
    <property type="term" value="P:double-strand break repair via nonhomologous end joining"/>
    <property type="evidence" value="ECO:0007669"/>
    <property type="project" value="TreeGrafter"/>
</dbReference>
<dbReference type="GO" id="GO:0044774">
    <property type="term" value="P:mitotic DNA integrity checkpoint signaling"/>
    <property type="evidence" value="ECO:0007669"/>
    <property type="project" value="TreeGrafter"/>
</dbReference>
<dbReference type="GO" id="GO:0035861">
    <property type="term" value="C:site of double-strand break"/>
    <property type="evidence" value="ECO:0007669"/>
    <property type="project" value="TreeGrafter"/>
</dbReference>
<dbReference type="EMBL" id="QOIP01000010">
    <property type="protein sequence ID" value="RLU17661.1"/>
    <property type="molecule type" value="Genomic_DNA"/>
</dbReference>
<gene>
    <name evidence="3" type="ORF">DMN91_009897</name>
</gene>
<feature type="domain" description="HTH cro/C1-type" evidence="2">
    <location>
        <begin position="292"/>
        <end position="324"/>
    </location>
</feature>
<dbReference type="InterPro" id="IPR041426">
    <property type="entry name" value="Mos1_HTH"/>
</dbReference>
<dbReference type="GO" id="GO:0042800">
    <property type="term" value="F:histone H3K4 methyltransferase activity"/>
    <property type="evidence" value="ECO:0007669"/>
    <property type="project" value="TreeGrafter"/>
</dbReference>
<dbReference type="InterPro" id="IPR036388">
    <property type="entry name" value="WH-like_DNA-bd_sf"/>
</dbReference>
<dbReference type="InterPro" id="IPR010982">
    <property type="entry name" value="Lambda_DNA-bd_dom_sf"/>
</dbReference>
<dbReference type="PANTHER" id="PTHR46060">
    <property type="entry name" value="MARINER MOS1 TRANSPOSASE-LIKE PROTEIN"/>
    <property type="match status" value="1"/>
</dbReference>
<dbReference type="GO" id="GO:0003697">
    <property type="term" value="F:single-stranded DNA binding"/>
    <property type="evidence" value="ECO:0007669"/>
    <property type="project" value="TreeGrafter"/>
</dbReference>
<dbReference type="SUPFAM" id="SSF47413">
    <property type="entry name" value="lambda repressor-like DNA-binding domains"/>
    <property type="match status" value="2"/>
</dbReference>
<dbReference type="GO" id="GO:0031297">
    <property type="term" value="P:replication fork processing"/>
    <property type="evidence" value="ECO:0007669"/>
    <property type="project" value="TreeGrafter"/>
</dbReference>